<feature type="non-terminal residue" evidence="1">
    <location>
        <position position="1"/>
    </location>
</feature>
<accession>A0ABD0PKR3</accession>
<feature type="non-terminal residue" evidence="1">
    <location>
        <position position="95"/>
    </location>
</feature>
<name>A0ABD0PKR3_CIRMR</name>
<organism evidence="1 2">
    <name type="scientific">Cirrhinus mrigala</name>
    <name type="common">Mrigala</name>
    <dbReference type="NCBI Taxonomy" id="683832"/>
    <lineage>
        <taxon>Eukaryota</taxon>
        <taxon>Metazoa</taxon>
        <taxon>Chordata</taxon>
        <taxon>Craniata</taxon>
        <taxon>Vertebrata</taxon>
        <taxon>Euteleostomi</taxon>
        <taxon>Actinopterygii</taxon>
        <taxon>Neopterygii</taxon>
        <taxon>Teleostei</taxon>
        <taxon>Ostariophysi</taxon>
        <taxon>Cypriniformes</taxon>
        <taxon>Cyprinidae</taxon>
        <taxon>Labeoninae</taxon>
        <taxon>Labeonini</taxon>
        <taxon>Cirrhinus</taxon>
    </lineage>
</organism>
<dbReference type="EMBL" id="JAMKFB020000015">
    <property type="protein sequence ID" value="KAL0174487.1"/>
    <property type="molecule type" value="Genomic_DNA"/>
</dbReference>
<gene>
    <name evidence="1" type="ORF">M9458_030455</name>
</gene>
<proteinExistence type="predicted"/>
<sequence>TFVAVPKEGVEPVNFTLTRIHSYTNGQMKEDNTPILDPSVKEFQSLIKQLSGESGLDKLIMDTRTETSFRYRRYSEVSEFLRGLTLNFPEITSLQ</sequence>
<dbReference type="Proteomes" id="UP001529510">
    <property type="component" value="Unassembled WGS sequence"/>
</dbReference>
<protein>
    <submittedName>
        <fullName evidence="1">Uncharacterized protein</fullName>
    </submittedName>
</protein>
<keyword evidence="2" id="KW-1185">Reference proteome</keyword>
<comment type="caution">
    <text evidence="1">The sequence shown here is derived from an EMBL/GenBank/DDBJ whole genome shotgun (WGS) entry which is preliminary data.</text>
</comment>
<dbReference type="AlphaFoldDB" id="A0ABD0PKR3"/>
<evidence type="ECO:0000313" key="1">
    <source>
        <dbReference type="EMBL" id="KAL0174487.1"/>
    </source>
</evidence>
<evidence type="ECO:0000313" key="2">
    <source>
        <dbReference type="Proteomes" id="UP001529510"/>
    </source>
</evidence>
<reference evidence="1 2" key="1">
    <citation type="submission" date="2024-05" db="EMBL/GenBank/DDBJ databases">
        <title>Genome sequencing and assembly of Indian major carp, Cirrhinus mrigala (Hamilton, 1822).</title>
        <authorList>
            <person name="Mohindra V."/>
            <person name="Chowdhury L.M."/>
            <person name="Lal K."/>
            <person name="Jena J.K."/>
        </authorList>
    </citation>
    <scope>NUCLEOTIDE SEQUENCE [LARGE SCALE GENOMIC DNA]</scope>
    <source>
        <strain evidence="1">CM1030</strain>
        <tissue evidence="1">Blood</tissue>
    </source>
</reference>